<evidence type="ECO:0008006" key="3">
    <source>
        <dbReference type="Google" id="ProtNLM"/>
    </source>
</evidence>
<comment type="caution">
    <text evidence="1">The sequence shown here is derived from an EMBL/GenBank/DDBJ whole genome shotgun (WGS) entry which is preliminary data.</text>
</comment>
<proteinExistence type="predicted"/>
<dbReference type="RefSeq" id="WP_068810222.1">
    <property type="nucleotide sequence ID" value="NZ_BMIY01000017.1"/>
</dbReference>
<dbReference type="SUPFAM" id="SSF55811">
    <property type="entry name" value="Nudix"/>
    <property type="match status" value="1"/>
</dbReference>
<organism evidence="1 2">
    <name type="scientific">Pseudohongiella nitratireducens</name>
    <dbReference type="NCBI Taxonomy" id="1768907"/>
    <lineage>
        <taxon>Bacteria</taxon>
        <taxon>Pseudomonadati</taxon>
        <taxon>Pseudomonadota</taxon>
        <taxon>Gammaproteobacteria</taxon>
        <taxon>Pseudomonadales</taxon>
        <taxon>Pseudohongiellaceae</taxon>
        <taxon>Pseudohongiella</taxon>
    </lineage>
</organism>
<name>A0A916QLW2_9GAMM</name>
<reference evidence="1" key="2">
    <citation type="submission" date="2020-09" db="EMBL/GenBank/DDBJ databases">
        <authorList>
            <person name="Sun Q."/>
            <person name="Zhou Y."/>
        </authorList>
    </citation>
    <scope>NUCLEOTIDE SEQUENCE</scope>
    <source>
        <strain evidence="1">CGMCC 1.15425</strain>
    </source>
</reference>
<evidence type="ECO:0000313" key="1">
    <source>
        <dbReference type="EMBL" id="GFZ84335.1"/>
    </source>
</evidence>
<reference evidence="1" key="1">
    <citation type="journal article" date="2014" name="Int. J. Syst. Evol. Microbiol.">
        <title>Complete genome sequence of Corynebacterium casei LMG S-19264T (=DSM 44701T), isolated from a smear-ripened cheese.</title>
        <authorList>
            <consortium name="US DOE Joint Genome Institute (JGI-PGF)"/>
            <person name="Walter F."/>
            <person name="Albersmeier A."/>
            <person name="Kalinowski J."/>
            <person name="Ruckert C."/>
        </authorList>
    </citation>
    <scope>NUCLEOTIDE SEQUENCE</scope>
    <source>
        <strain evidence="1">CGMCC 1.15425</strain>
    </source>
</reference>
<accession>A0A916QLW2</accession>
<dbReference type="InterPro" id="IPR015797">
    <property type="entry name" value="NUDIX_hydrolase-like_dom_sf"/>
</dbReference>
<dbReference type="EMBL" id="BMIY01000017">
    <property type="protein sequence ID" value="GFZ84335.1"/>
    <property type="molecule type" value="Genomic_DNA"/>
</dbReference>
<dbReference type="AlphaFoldDB" id="A0A916QLW2"/>
<dbReference type="Proteomes" id="UP000627715">
    <property type="component" value="Unassembled WGS sequence"/>
</dbReference>
<dbReference type="Gene3D" id="3.90.79.10">
    <property type="entry name" value="Nucleoside Triphosphate Pyrophosphohydrolase"/>
    <property type="match status" value="1"/>
</dbReference>
<evidence type="ECO:0000313" key="2">
    <source>
        <dbReference type="Proteomes" id="UP000627715"/>
    </source>
</evidence>
<dbReference type="OrthoDB" id="6398375at2"/>
<sequence length="198" mass="22384">MKHQEHIVCIKSDRVINLGNGTATYDLSLGDLMLGQRERLENDEDFRQVLPISVFIHQGSVWAYERTKKGGETRLHNKIAIAVGGHWDISDIIIKNGIIDLPASLDTAIKRELDEEIRLTSNIVNSYRIPFAICSDETEVDRVHLGLIWVHELDGTGIEAVEDQLHEIGFVPPLELLNGKYNLETWAKIICHMILPAQ</sequence>
<protein>
    <recommendedName>
        <fullName evidence="3">Nudix hydrolase domain-containing protein</fullName>
    </recommendedName>
</protein>
<keyword evidence="2" id="KW-1185">Reference proteome</keyword>
<gene>
    <name evidence="1" type="ORF">GCM10011403_29800</name>
</gene>